<dbReference type="InterPro" id="IPR053215">
    <property type="entry name" value="TKL_Ser/Thr_kinase"/>
</dbReference>
<dbReference type="OMA" id="TEMITHN"/>
<feature type="coiled-coil region" evidence="1">
    <location>
        <begin position="171"/>
        <end position="205"/>
    </location>
</feature>
<proteinExistence type="predicted"/>
<dbReference type="SUPFAM" id="SSF56112">
    <property type="entry name" value="Protein kinase-like (PK-like)"/>
    <property type="match status" value="1"/>
</dbReference>
<keyword evidence="1" id="KW-0175">Coiled coil</keyword>
<dbReference type="PANTHER" id="PTHR45756:SF1">
    <property type="entry name" value="PROTEIN KINASE DOMAIN CONTAINING PROTEIN"/>
    <property type="match status" value="1"/>
</dbReference>
<keyword evidence="3" id="KW-0418">Kinase</keyword>
<dbReference type="VEuPathDB" id="AmoebaDB:EHI_069520"/>
<dbReference type="VEuPathDB" id="AmoebaDB:EHI5A_187830"/>
<feature type="domain" description="Protein kinase" evidence="2">
    <location>
        <begin position="142"/>
        <end position="527"/>
    </location>
</feature>
<sequence length="908" mass="105817">MQESSTCQVSIVPSCLTFNRKSSKEQNLSQSTDCPVHEILEEEVVFTNEALESYQIVINGFAKINNYWISCSETSFILLARGIHKVTFYAMIRNSSGEIKSEIPIHVFGTNKGSTNYKRFWIQQISVVLLPQLSQYLSFDECKLFDRIYTGEYNAIFKGTYRSLDVAISKVKSRNERIETLQKMKEEKERNHEKLSDINQSELNQFLKEKEEGIPEDFSRSPFVLEIREIAKIQRNLISPYILTFVGLTEFPYAAITELAPYGDAESFYEKHQLTQTLKFKIFEDIANGVAACHRFDIMHLDLKPSNIFIFSLNPLDSVVAKLADFGAAKRINFDNVPSNVNFTSTKLYTAPEMLKFITAKTYKGKKRIEFLKSFNLEDLTPYTYIEADLKKEFGNNASQVKAERDRNYEFKLYQLLHVGLTVDIFCYSLTIFEIFIERSLIYTEEVSKASGLTGMDKFQKILTADLKTSKNPTTTQKLLSLRGFPLTLTKLKAPKWFRDILDKTWAIDPTQRISMTEVARRFHKYISLYLNQFKTRNDETLSILKEMKSKEIEYFDTIEEIKLSTSNVSLEERKKNIDSKYFTEIKKLKSKLIEINDNHNQIKQSSSRDEMINPEELVDVTSEYSDYTEMIIHNNLVGHAKIYGLSKTRTPEEIYQYKRNNFRIRYDYEISWGSQPDQILELKEKDKFGKFVEEFKKEDSLKKEKLNTQIDSYFDQNVSSNSYILNDPIDHSKKQVLETFILDEDGEPIFHLSNDEHPKQYSNEITKKVVKKTTSINDKENITTTKKTNKKKVVKKTTCFDEDEIGLDETQKMTELNKDNKESTKPQTTKTCKKKVIKKTICLDDEETDNLKEEKQDEHIKQTKKKIIKKTINFNDEENVITENTKTQNLTKKTKKKIIKKTISLDE</sequence>
<dbReference type="EMBL" id="BDEQ01000001">
    <property type="protein sequence ID" value="GAT93129.1"/>
    <property type="molecule type" value="Genomic_DNA"/>
</dbReference>
<gene>
    <name evidence="3" type="ORF">CL6EHI_069520</name>
</gene>
<name>A0A5K1UYH8_ENTHI</name>
<organism evidence="3 4">
    <name type="scientific">Entamoeba histolytica</name>
    <dbReference type="NCBI Taxonomy" id="5759"/>
    <lineage>
        <taxon>Eukaryota</taxon>
        <taxon>Amoebozoa</taxon>
        <taxon>Evosea</taxon>
        <taxon>Archamoebae</taxon>
        <taxon>Mastigamoebida</taxon>
        <taxon>Entamoebidae</taxon>
        <taxon>Entamoeba</taxon>
    </lineage>
</organism>
<evidence type="ECO:0000313" key="3">
    <source>
        <dbReference type="EMBL" id="GAT93129.1"/>
    </source>
</evidence>
<reference evidence="3 4" key="1">
    <citation type="submission" date="2016-05" db="EMBL/GenBank/DDBJ databases">
        <title>First whole genome sequencing of Entamoeba histolytica HM1:IMSS-clone-6.</title>
        <authorList>
            <person name="Mukherjee Avik.K."/>
            <person name="Izumyama S."/>
            <person name="Nakada-Tsukui K."/>
            <person name="Nozaki T."/>
        </authorList>
    </citation>
    <scope>NUCLEOTIDE SEQUENCE [LARGE SCALE GENOMIC DNA]</scope>
    <source>
        <strain evidence="3 4">HM1:IMSS clone 6</strain>
    </source>
</reference>
<evidence type="ECO:0000259" key="2">
    <source>
        <dbReference type="PROSITE" id="PS50011"/>
    </source>
</evidence>
<protein>
    <submittedName>
        <fullName evidence="3">Protein kinase domain containing protein</fullName>
    </submittedName>
</protein>
<dbReference type="Pfam" id="PF00069">
    <property type="entry name" value="Pkinase"/>
    <property type="match status" value="1"/>
</dbReference>
<dbReference type="PANTHER" id="PTHR45756">
    <property type="entry name" value="PALMITOYLTRANSFERASE"/>
    <property type="match status" value="1"/>
</dbReference>
<comment type="caution">
    <text evidence="3">The sequence shown here is derived from an EMBL/GenBank/DDBJ whole genome shotgun (WGS) entry which is preliminary data.</text>
</comment>
<dbReference type="Gene3D" id="1.10.510.10">
    <property type="entry name" value="Transferase(Phosphotransferase) domain 1"/>
    <property type="match status" value="1"/>
</dbReference>
<dbReference type="VEuPathDB" id="AmoebaDB:KM1_218990"/>
<dbReference type="SMART" id="SM00220">
    <property type="entry name" value="S_TKc"/>
    <property type="match status" value="1"/>
</dbReference>
<dbReference type="InterPro" id="IPR000719">
    <property type="entry name" value="Prot_kinase_dom"/>
</dbReference>
<dbReference type="VEuPathDB" id="AmoebaDB:EHI7A_134670"/>
<dbReference type="Proteomes" id="UP000078387">
    <property type="component" value="Unassembled WGS sequence"/>
</dbReference>
<accession>A0A5K1UYH8</accession>
<evidence type="ECO:0000256" key="1">
    <source>
        <dbReference type="SAM" id="Coils"/>
    </source>
</evidence>
<dbReference type="GO" id="GO:0005524">
    <property type="term" value="F:ATP binding"/>
    <property type="evidence" value="ECO:0007669"/>
    <property type="project" value="InterPro"/>
</dbReference>
<dbReference type="InterPro" id="IPR008271">
    <property type="entry name" value="Ser/Thr_kinase_AS"/>
</dbReference>
<dbReference type="PROSITE" id="PS50011">
    <property type="entry name" value="PROTEIN_KINASE_DOM"/>
    <property type="match status" value="1"/>
</dbReference>
<dbReference type="PROSITE" id="PS00108">
    <property type="entry name" value="PROTEIN_KINASE_ST"/>
    <property type="match status" value="1"/>
</dbReference>
<dbReference type="InterPro" id="IPR011009">
    <property type="entry name" value="Kinase-like_dom_sf"/>
</dbReference>
<dbReference type="AlphaFoldDB" id="A0A5K1UYH8"/>
<evidence type="ECO:0000313" key="4">
    <source>
        <dbReference type="Proteomes" id="UP000078387"/>
    </source>
</evidence>
<dbReference type="GO" id="GO:0004672">
    <property type="term" value="F:protein kinase activity"/>
    <property type="evidence" value="ECO:0007669"/>
    <property type="project" value="InterPro"/>
</dbReference>
<dbReference type="VEuPathDB" id="AmoebaDB:EHI8A_217730"/>
<keyword evidence="3" id="KW-0808">Transferase</keyword>